<keyword evidence="4" id="KW-1185">Reference proteome</keyword>
<evidence type="ECO:0000313" key="4">
    <source>
        <dbReference type="Proteomes" id="UP000245765"/>
    </source>
</evidence>
<dbReference type="AlphaFoldDB" id="A0A317F6U6"/>
<dbReference type="PANTHER" id="PTHR42695:SF5">
    <property type="entry name" value="GLUTAMINE AMIDOTRANSFERASE YLR126C-RELATED"/>
    <property type="match status" value="1"/>
</dbReference>
<feature type="domain" description="Glutamine amidotransferase" evidence="2">
    <location>
        <begin position="53"/>
        <end position="197"/>
    </location>
</feature>
<dbReference type="SUPFAM" id="SSF52317">
    <property type="entry name" value="Class I glutamine amidotransferase-like"/>
    <property type="match status" value="1"/>
</dbReference>
<dbReference type="EMBL" id="QGNA01000006">
    <property type="protein sequence ID" value="PWS34744.1"/>
    <property type="molecule type" value="Genomic_DNA"/>
</dbReference>
<organism evidence="3 4">
    <name type="scientific">Falsiroseomonas bella</name>
    <dbReference type="NCBI Taxonomy" id="2184016"/>
    <lineage>
        <taxon>Bacteria</taxon>
        <taxon>Pseudomonadati</taxon>
        <taxon>Pseudomonadota</taxon>
        <taxon>Alphaproteobacteria</taxon>
        <taxon>Acetobacterales</taxon>
        <taxon>Roseomonadaceae</taxon>
        <taxon>Falsiroseomonas</taxon>
    </lineage>
</organism>
<dbReference type="PROSITE" id="PS51273">
    <property type="entry name" value="GATASE_TYPE_1"/>
    <property type="match status" value="1"/>
</dbReference>
<evidence type="ECO:0000256" key="1">
    <source>
        <dbReference type="SAM" id="MobiDB-lite"/>
    </source>
</evidence>
<dbReference type="PANTHER" id="PTHR42695">
    <property type="entry name" value="GLUTAMINE AMIDOTRANSFERASE YLR126C-RELATED"/>
    <property type="match status" value="1"/>
</dbReference>
<dbReference type="InterPro" id="IPR029062">
    <property type="entry name" value="Class_I_gatase-like"/>
</dbReference>
<proteinExistence type="predicted"/>
<reference evidence="4" key="1">
    <citation type="submission" date="2018-05" db="EMBL/GenBank/DDBJ databases">
        <authorList>
            <person name="Du Z."/>
            <person name="Wang X."/>
        </authorList>
    </citation>
    <scope>NUCLEOTIDE SEQUENCE [LARGE SCALE GENOMIC DNA]</scope>
    <source>
        <strain evidence="4">CQN31</strain>
    </source>
</reference>
<name>A0A317F6U6_9PROT</name>
<accession>A0A317F6U6</accession>
<dbReference type="InterPro" id="IPR017926">
    <property type="entry name" value="GATASE"/>
</dbReference>
<dbReference type="Pfam" id="PF00117">
    <property type="entry name" value="GATase"/>
    <property type="match status" value="1"/>
</dbReference>
<feature type="region of interest" description="Disordered" evidence="1">
    <location>
        <begin position="1"/>
        <end position="24"/>
    </location>
</feature>
<evidence type="ECO:0000259" key="2">
    <source>
        <dbReference type="Pfam" id="PF00117"/>
    </source>
</evidence>
<sequence>MPTRWSRTARAGRRRDCRPERPPLDEDRMQILILRNSESAPEGAFGEWLAAQGHKLRVVAGEEAAAQDIEEAELLVSLGSPHGAYDTHIPWIARQRTLLAERMAQRRPTVGICFGAQMMAAAAGGDSARMKDGRFFRGWFGIARAEDPVLAGPWPRWHGDAITAPPGAAVLAEDAGTVQSFALPRAIGVQFHPEATPAIMQDWAERYTPPGLVDASALAAESARIYPAREAARAALYGWLLRRATEE</sequence>
<dbReference type="Proteomes" id="UP000245765">
    <property type="component" value="Unassembled WGS sequence"/>
</dbReference>
<gene>
    <name evidence="3" type="ORF">DFH01_24830</name>
</gene>
<dbReference type="GO" id="GO:0005829">
    <property type="term" value="C:cytosol"/>
    <property type="evidence" value="ECO:0007669"/>
    <property type="project" value="TreeGrafter"/>
</dbReference>
<comment type="caution">
    <text evidence="3">The sequence shown here is derived from an EMBL/GenBank/DDBJ whole genome shotgun (WGS) entry which is preliminary data.</text>
</comment>
<evidence type="ECO:0000313" key="3">
    <source>
        <dbReference type="EMBL" id="PWS34744.1"/>
    </source>
</evidence>
<dbReference type="InterPro" id="IPR044992">
    <property type="entry name" value="ChyE-like"/>
</dbReference>
<protein>
    <submittedName>
        <fullName evidence="3">GMP synthase</fullName>
    </submittedName>
</protein>
<dbReference type="Gene3D" id="3.40.50.880">
    <property type="match status" value="1"/>
</dbReference>